<dbReference type="InterPro" id="IPR034268">
    <property type="entry name" value="RBM25_RRM"/>
</dbReference>
<dbReference type="STRING" id="5874.Q4U9Y8"/>
<dbReference type="AlphaFoldDB" id="Q4U9Y8"/>
<gene>
    <name evidence="6" type="ORF">TA07830</name>
</gene>
<dbReference type="Gene3D" id="1.20.1390.10">
    <property type="entry name" value="PWI domain"/>
    <property type="match status" value="1"/>
</dbReference>
<dbReference type="Pfam" id="PF01480">
    <property type="entry name" value="PWI"/>
    <property type="match status" value="1"/>
</dbReference>
<dbReference type="Gene3D" id="3.30.70.330">
    <property type="match status" value="1"/>
</dbReference>
<dbReference type="InterPro" id="IPR036483">
    <property type="entry name" value="PWI_dom_sf"/>
</dbReference>
<evidence type="ECO:0000256" key="3">
    <source>
        <dbReference type="SAM" id="MobiDB-lite"/>
    </source>
</evidence>
<feature type="domain" description="RRM" evidence="4">
    <location>
        <begin position="108"/>
        <end position="186"/>
    </location>
</feature>
<keyword evidence="7" id="KW-1185">Reference proteome</keyword>
<accession>Q4U9Y8</accession>
<dbReference type="PANTHER" id="PTHR18806:SF4">
    <property type="entry name" value="RNA-BINDING PROTEIN 25"/>
    <property type="match status" value="1"/>
</dbReference>
<evidence type="ECO:0000256" key="2">
    <source>
        <dbReference type="PROSITE-ProRule" id="PRU00176"/>
    </source>
</evidence>
<dbReference type="InterPro" id="IPR052768">
    <property type="entry name" value="RBM25"/>
</dbReference>
<dbReference type="SMART" id="SM00311">
    <property type="entry name" value="PWI"/>
    <property type="match status" value="1"/>
</dbReference>
<feature type="region of interest" description="Disordered" evidence="3">
    <location>
        <begin position="240"/>
        <end position="287"/>
    </location>
</feature>
<feature type="compositionally biased region" description="Basic and acidic residues" evidence="3">
    <location>
        <begin position="260"/>
        <end position="287"/>
    </location>
</feature>
<dbReference type="eggNOG" id="KOG2253">
    <property type="taxonomic scope" value="Eukaryota"/>
</dbReference>
<dbReference type="EMBL" id="CR940353">
    <property type="protein sequence ID" value="CAI76365.1"/>
    <property type="molecule type" value="Genomic_DNA"/>
</dbReference>
<dbReference type="SUPFAM" id="SSF101233">
    <property type="entry name" value="PWI domain"/>
    <property type="match status" value="1"/>
</dbReference>
<dbReference type="PROSITE" id="PS51025">
    <property type="entry name" value="PWI"/>
    <property type="match status" value="1"/>
</dbReference>
<evidence type="ECO:0000259" key="5">
    <source>
        <dbReference type="PROSITE" id="PS51025"/>
    </source>
</evidence>
<dbReference type="VEuPathDB" id="PiroplasmaDB:TA07830"/>
<dbReference type="SMART" id="SM00360">
    <property type="entry name" value="RRM"/>
    <property type="match status" value="1"/>
</dbReference>
<feature type="compositionally biased region" description="Basic and acidic residues" evidence="3">
    <location>
        <begin position="369"/>
        <end position="380"/>
    </location>
</feature>
<dbReference type="InterPro" id="IPR002483">
    <property type="entry name" value="PWI_dom"/>
</dbReference>
<dbReference type="PANTHER" id="PTHR18806">
    <property type="entry name" value="RBM25 PROTEIN"/>
    <property type="match status" value="1"/>
</dbReference>
<evidence type="ECO:0000313" key="7">
    <source>
        <dbReference type="Proteomes" id="UP000001950"/>
    </source>
</evidence>
<dbReference type="GeneID" id="3862800"/>
<keyword evidence="2" id="KW-0694">RNA-binding</keyword>
<evidence type="ECO:0000313" key="6">
    <source>
        <dbReference type="EMBL" id="CAI76365.1"/>
    </source>
</evidence>
<dbReference type="OMA" id="DGCVNKK"/>
<feature type="compositionally biased region" description="Basic and acidic residues" evidence="3">
    <location>
        <begin position="406"/>
        <end position="415"/>
    </location>
</feature>
<dbReference type="RefSeq" id="XP_952990.1">
    <property type="nucleotide sequence ID" value="XM_947897.1"/>
</dbReference>
<dbReference type="InterPro" id="IPR012677">
    <property type="entry name" value="Nucleotide-bd_a/b_plait_sf"/>
</dbReference>
<dbReference type="InterPro" id="IPR000504">
    <property type="entry name" value="RRM_dom"/>
</dbReference>
<name>Q4U9Y8_THEAN</name>
<proteinExistence type="predicted"/>
<feature type="compositionally biased region" description="Low complexity" evidence="3">
    <location>
        <begin position="416"/>
        <end position="429"/>
    </location>
</feature>
<dbReference type="GO" id="GO:0006397">
    <property type="term" value="P:mRNA processing"/>
    <property type="evidence" value="ECO:0007669"/>
    <property type="project" value="UniProtKB-KW"/>
</dbReference>
<dbReference type="CDD" id="cd12446">
    <property type="entry name" value="RRM_RBM25"/>
    <property type="match status" value="1"/>
</dbReference>
<dbReference type="KEGG" id="tan:TA07830"/>
<dbReference type="PROSITE" id="PS50102">
    <property type="entry name" value="RRM"/>
    <property type="match status" value="1"/>
</dbReference>
<feature type="region of interest" description="Disordered" evidence="3">
    <location>
        <begin position="358"/>
        <end position="429"/>
    </location>
</feature>
<protein>
    <submittedName>
        <fullName evidence="6">Uncharacterized protein</fullName>
    </submittedName>
</protein>
<dbReference type="Proteomes" id="UP000001950">
    <property type="component" value="Chromosome 4"/>
</dbReference>
<evidence type="ECO:0000259" key="4">
    <source>
        <dbReference type="PROSITE" id="PS50102"/>
    </source>
</evidence>
<dbReference type="InterPro" id="IPR035979">
    <property type="entry name" value="RBD_domain_sf"/>
</dbReference>
<evidence type="ECO:0000256" key="1">
    <source>
        <dbReference type="ARBA" id="ARBA00022664"/>
    </source>
</evidence>
<feature type="domain" description="PWI" evidence="5">
    <location>
        <begin position="463"/>
        <end position="556"/>
    </location>
</feature>
<dbReference type="Pfam" id="PF00076">
    <property type="entry name" value="RRM_1"/>
    <property type="match status" value="1"/>
</dbReference>
<dbReference type="InParanoid" id="Q4U9Y8"/>
<dbReference type="SUPFAM" id="SSF54928">
    <property type="entry name" value="RNA-binding domain, RBD"/>
    <property type="match status" value="1"/>
</dbReference>
<dbReference type="OrthoDB" id="6275295at2759"/>
<sequence>MDIAPFGFHGPIMAQPNIITAAPTVIAQPAMPNLMPNPNIITPQLITPPIINPNIINPQMINAGMLKGNLAAKMPSGIQYPMKTLIDNLLNPVVVKVPERDDTPKLTNVVYVGGLTVDTKNEFVINILQKCGKTSHFKRHTDPSTGLLSTFAFCDFESPGGAYFAIECLADLDFGENKLKVSCNSRVKCQIDDWREGKIEEMCRNMPEKTRQEVIEELEAYKVKLRNEFIELISMHFNTNKEGDPESASETVTAGLKESSASRESEKQTKDKNEKTKERDETGLTKEYTIHKKEADRIFKLRQKKRNYDNKYKEQLSHWTQEEDKLFRKIKALFEVPPSKRDKLIELDLAGKSRPNLKHRKQEIEDDLRDEREEQDENKAKKISVKLFSSGSTTSRSDMTNNVKNEPNKRIKLDTKSTASDSSTSHRVASESSSSVVKLFSEEAEEVKTALTEDQIWEMVPKTDILDASLEWDVLFSTNLSILIEPWIRRCILEYMGDEESLVNDVLEFIFSRLKERPKAKELLADVEQFLDEESVGFVTQLWRLLFFHQIRLKNL</sequence>
<dbReference type="GO" id="GO:0003723">
    <property type="term" value="F:RNA binding"/>
    <property type="evidence" value="ECO:0007669"/>
    <property type="project" value="UniProtKB-UniRule"/>
</dbReference>
<organism evidence="6 7">
    <name type="scientific">Theileria annulata</name>
    <dbReference type="NCBI Taxonomy" id="5874"/>
    <lineage>
        <taxon>Eukaryota</taxon>
        <taxon>Sar</taxon>
        <taxon>Alveolata</taxon>
        <taxon>Apicomplexa</taxon>
        <taxon>Aconoidasida</taxon>
        <taxon>Piroplasmida</taxon>
        <taxon>Theileriidae</taxon>
        <taxon>Theileria</taxon>
    </lineage>
</organism>
<reference evidence="6 7" key="1">
    <citation type="journal article" date="2005" name="Science">
        <title>Genome of the host-cell transforming parasite Theileria annulata compared with T. parva.</title>
        <authorList>
            <person name="Pain A."/>
            <person name="Renauld H."/>
            <person name="Berriman M."/>
            <person name="Murphy L."/>
            <person name="Yeats C.A."/>
            <person name="Weir W."/>
            <person name="Kerhornou A."/>
            <person name="Aslett M."/>
            <person name="Bishop R."/>
            <person name="Bouchier C."/>
            <person name="Cochet M."/>
            <person name="Coulson R.M.R."/>
            <person name="Cronin A."/>
            <person name="de Villiers E.P."/>
            <person name="Fraser A."/>
            <person name="Fosker N."/>
            <person name="Gardner M."/>
            <person name="Goble A."/>
            <person name="Griffiths-Jones S."/>
            <person name="Harris D.E."/>
            <person name="Katzer F."/>
            <person name="Larke N."/>
            <person name="Lord A."/>
            <person name="Maser P."/>
            <person name="McKellar S."/>
            <person name="Mooney P."/>
            <person name="Morton F."/>
            <person name="Nene V."/>
            <person name="O'Neil S."/>
            <person name="Price C."/>
            <person name="Quail M.A."/>
            <person name="Rabbinowitsch E."/>
            <person name="Rawlings N.D."/>
            <person name="Rutter S."/>
            <person name="Saunders D."/>
            <person name="Seeger K."/>
            <person name="Shah T."/>
            <person name="Squares R."/>
            <person name="Squares S."/>
            <person name="Tivey A."/>
            <person name="Walker A.R."/>
            <person name="Woodward J."/>
            <person name="Dobbelaere D.A.E."/>
            <person name="Langsley G."/>
            <person name="Rajandream M.A."/>
            <person name="McKeever D."/>
            <person name="Shiels B."/>
            <person name="Tait A."/>
            <person name="Barrell B.G."/>
            <person name="Hall N."/>
        </authorList>
    </citation>
    <scope>NUCLEOTIDE SEQUENCE [LARGE SCALE GENOMIC DNA]</scope>
    <source>
        <strain evidence="7">Ankara</strain>
    </source>
</reference>
<feature type="compositionally biased region" description="Polar residues" evidence="3">
    <location>
        <begin position="387"/>
        <end position="405"/>
    </location>
</feature>
<keyword evidence="1" id="KW-0507">mRNA processing</keyword>